<dbReference type="PANTHER" id="PTHR43280">
    <property type="entry name" value="ARAC-FAMILY TRANSCRIPTIONAL REGULATOR"/>
    <property type="match status" value="1"/>
</dbReference>
<evidence type="ECO:0000256" key="3">
    <source>
        <dbReference type="ARBA" id="ARBA00023163"/>
    </source>
</evidence>
<reference evidence="5 6" key="1">
    <citation type="submission" date="2023-07" db="EMBL/GenBank/DDBJ databases">
        <title>Sorghum-associated microbial communities from plants grown in Nebraska, USA.</title>
        <authorList>
            <person name="Schachtman D."/>
        </authorList>
    </citation>
    <scope>NUCLEOTIDE SEQUENCE [LARGE SCALE GENOMIC DNA]</scope>
    <source>
        <strain evidence="5 6">BE211</strain>
    </source>
</reference>
<keyword evidence="1" id="KW-0805">Transcription regulation</keyword>
<evidence type="ECO:0000259" key="4">
    <source>
        <dbReference type="PROSITE" id="PS01124"/>
    </source>
</evidence>
<dbReference type="PROSITE" id="PS00041">
    <property type="entry name" value="HTH_ARAC_FAMILY_1"/>
    <property type="match status" value="1"/>
</dbReference>
<evidence type="ECO:0000313" key="6">
    <source>
        <dbReference type="Proteomes" id="UP001258181"/>
    </source>
</evidence>
<dbReference type="PROSITE" id="PS01124">
    <property type="entry name" value="HTH_ARAC_FAMILY_2"/>
    <property type="match status" value="1"/>
</dbReference>
<dbReference type="Gene3D" id="1.10.10.60">
    <property type="entry name" value="Homeodomain-like"/>
    <property type="match status" value="2"/>
</dbReference>
<comment type="caution">
    <text evidence="5">The sequence shown here is derived from an EMBL/GenBank/DDBJ whole genome shotgun (WGS) entry which is preliminary data.</text>
</comment>
<keyword evidence="3" id="KW-0804">Transcription</keyword>
<dbReference type="SMART" id="SM00342">
    <property type="entry name" value="HTH_ARAC"/>
    <property type="match status" value="1"/>
</dbReference>
<name>A0ABU1U3I8_9BACL</name>
<evidence type="ECO:0000313" key="5">
    <source>
        <dbReference type="EMBL" id="MDR7074024.1"/>
    </source>
</evidence>
<sequence length="217" mass="25416">MESFCLFFKKSFAEEVLRTQNSSPDNLLSDPYKDIPSIGFYEKTYDKNVKLTSLLQTFKQNLDSLKEEPLWLEEQFHKVMQEILIEHQNTIKEVESLHALRASTREEIYKRISTAHDYIRAFYNQVITLDDIAKIACLSPNHLLRNYNKIYGRTPYQHISELRIIKAKELLSESSLNMTGITFELGFSNPVSFSKMFKQHTGISPLQFRKKVILDKK</sequence>
<feature type="domain" description="HTH araC/xylS-type" evidence="4">
    <location>
        <begin position="113"/>
        <end position="211"/>
    </location>
</feature>
<keyword evidence="6" id="KW-1185">Reference proteome</keyword>
<gene>
    <name evidence="5" type="ORF">J2X07_003014</name>
</gene>
<dbReference type="Proteomes" id="UP001258181">
    <property type="component" value="Unassembled WGS sequence"/>
</dbReference>
<keyword evidence="2" id="KW-0238">DNA-binding</keyword>
<organism evidence="5 6">
    <name type="scientific">Fictibacillus barbaricus</name>
    <dbReference type="NCBI Taxonomy" id="182136"/>
    <lineage>
        <taxon>Bacteria</taxon>
        <taxon>Bacillati</taxon>
        <taxon>Bacillota</taxon>
        <taxon>Bacilli</taxon>
        <taxon>Bacillales</taxon>
        <taxon>Fictibacillaceae</taxon>
        <taxon>Fictibacillus</taxon>
    </lineage>
</organism>
<proteinExistence type="predicted"/>
<dbReference type="Pfam" id="PF12833">
    <property type="entry name" value="HTH_18"/>
    <property type="match status" value="1"/>
</dbReference>
<dbReference type="EMBL" id="JAVDWA010000005">
    <property type="protein sequence ID" value="MDR7074024.1"/>
    <property type="molecule type" value="Genomic_DNA"/>
</dbReference>
<dbReference type="SUPFAM" id="SSF46689">
    <property type="entry name" value="Homeodomain-like"/>
    <property type="match status" value="2"/>
</dbReference>
<dbReference type="InterPro" id="IPR018062">
    <property type="entry name" value="HTH_AraC-typ_CS"/>
</dbReference>
<evidence type="ECO:0000256" key="2">
    <source>
        <dbReference type="ARBA" id="ARBA00023125"/>
    </source>
</evidence>
<dbReference type="InterPro" id="IPR009057">
    <property type="entry name" value="Homeodomain-like_sf"/>
</dbReference>
<evidence type="ECO:0000256" key="1">
    <source>
        <dbReference type="ARBA" id="ARBA00023015"/>
    </source>
</evidence>
<dbReference type="InterPro" id="IPR018060">
    <property type="entry name" value="HTH_AraC"/>
</dbReference>
<accession>A0ABU1U3I8</accession>
<dbReference type="PANTHER" id="PTHR43280:SF28">
    <property type="entry name" value="HTH-TYPE TRANSCRIPTIONAL ACTIVATOR RHAS"/>
    <property type="match status" value="1"/>
</dbReference>
<protein>
    <submittedName>
        <fullName evidence="5">AraC-like DNA-binding protein</fullName>
    </submittedName>
</protein>